<evidence type="ECO:0000313" key="4">
    <source>
        <dbReference type="EMBL" id="NKS27233.1"/>
    </source>
</evidence>
<dbReference type="RefSeq" id="WP_005518149.1">
    <property type="nucleotide sequence ID" value="NZ_AP024181.1"/>
</dbReference>
<dbReference type="EMBL" id="WVBC01000028">
    <property type="protein sequence ID" value="NKT78071.1"/>
    <property type="molecule type" value="Genomic_DNA"/>
</dbReference>
<evidence type="ECO:0000313" key="5">
    <source>
        <dbReference type="EMBL" id="NKT78062.1"/>
    </source>
</evidence>
<reference evidence="1" key="2">
    <citation type="submission" date="2019-11" db="EMBL/GenBank/DDBJ databases">
        <title>Spread of Macrolides and rifampicin resistant Rhodococcus equi in clinical isolates in the USA.</title>
        <authorList>
            <person name="Alvarez-Narvaez S."/>
            <person name="Huber L."/>
            <person name="Cohen N.D."/>
            <person name="Slovis N."/>
            <person name="Greiter M."/>
            <person name="Giguere S."/>
            <person name="Hart K."/>
        </authorList>
    </citation>
    <scope>NUCLEOTIDE SEQUENCE</scope>
    <source>
        <strain evidence="1">Lh_17</strain>
        <strain evidence="2">Lh_38</strain>
        <strain evidence="3">Lh_5</strain>
    </source>
</reference>
<dbReference type="EMBL" id="WUXR01000005">
    <property type="protein sequence ID" value="MBM4566151.1"/>
    <property type="molecule type" value="Genomic_DNA"/>
</dbReference>
<accession>A0A9Q2URU0</accession>
<proteinExistence type="predicted"/>
<evidence type="ECO:0000313" key="9">
    <source>
        <dbReference type="EMBL" id="ORM23527.1"/>
    </source>
</evidence>
<dbReference type="Proteomes" id="UP000603463">
    <property type="component" value="Unassembled WGS sequence"/>
</dbReference>
<evidence type="ECO:0000313" key="10">
    <source>
        <dbReference type="Proteomes" id="UP000193518"/>
    </source>
</evidence>
<evidence type="ECO:0000313" key="3">
    <source>
        <dbReference type="EMBL" id="MBM4716689.1"/>
    </source>
</evidence>
<dbReference type="Proteomes" id="UP000605618">
    <property type="component" value="Unassembled WGS sequence"/>
</dbReference>
<protein>
    <submittedName>
        <fullName evidence="5">Succinate dehydrogenase</fullName>
    </submittedName>
</protein>
<dbReference type="EMBL" id="WUYZ01000004">
    <property type="protein sequence ID" value="NKS27233.1"/>
    <property type="molecule type" value="Genomic_DNA"/>
</dbReference>
<dbReference type="Proteomes" id="UP000706122">
    <property type="component" value="Unassembled WGS sequence"/>
</dbReference>
<dbReference type="EMBL" id="WVBC01000028">
    <property type="protein sequence ID" value="NKT78062.1"/>
    <property type="molecule type" value="Genomic_DNA"/>
</dbReference>
<evidence type="ECO:0000313" key="8">
    <source>
        <dbReference type="EMBL" id="NKW41444.1"/>
    </source>
</evidence>
<evidence type="ECO:0000313" key="11">
    <source>
        <dbReference type="Proteomes" id="UP000603463"/>
    </source>
</evidence>
<dbReference type="Proteomes" id="UP000608063">
    <property type="component" value="Unassembled WGS sequence"/>
</dbReference>
<evidence type="ECO:0000313" key="2">
    <source>
        <dbReference type="EMBL" id="MBM4629033.1"/>
    </source>
</evidence>
<gene>
    <name evidence="9" type="ORF">A5N68_19495</name>
    <name evidence="1" type="ORF">GS441_12105</name>
    <name evidence="2" type="ORF">GS453_20245</name>
    <name evidence="4" type="ORF">GS505_15760</name>
    <name evidence="3" type="ORF">GS551_21255</name>
    <name evidence="5" type="ORF">GS882_08075</name>
    <name evidence="6" type="ORF">GS882_08120</name>
    <name evidence="7" type="ORF">GS882_11550</name>
    <name evidence="8" type="ORF">GS947_07400</name>
</gene>
<organism evidence="5 11">
    <name type="scientific">Rhodococcus hoagii</name>
    <name type="common">Corynebacterium equii</name>
    <dbReference type="NCBI Taxonomy" id="43767"/>
    <lineage>
        <taxon>Bacteria</taxon>
        <taxon>Bacillati</taxon>
        <taxon>Actinomycetota</taxon>
        <taxon>Actinomycetes</taxon>
        <taxon>Mycobacteriales</taxon>
        <taxon>Nocardiaceae</taxon>
        <taxon>Prescottella</taxon>
    </lineage>
</organism>
<dbReference type="Proteomes" id="UP000738270">
    <property type="component" value="Unassembled WGS sequence"/>
</dbReference>
<comment type="caution">
    <text evidence="5">The sequence shown here is derived from an EMBL/GenBank/DDBJ whole genome shotgun (WGS) entry which is preliminary data.</text>
</comment>
<dbReference type="EMBL" id="WUXD01000061">
    <property type="protein sequence ID" value="MBM4629033.1"/>
    <property type="molecule type" value="Genomic_DNA"/>
</dbReference>
<dbReference type="EMBL" id="LWIC01000009">
    <property type="protein sequence ID" value="ORM23527.1"/>
    <property type="molecule type" value="Genomic_DNA"/>
</dbReference>
<evidence type="ECO:0000313" key="6">
    <source>
        <dbReference type="EMBL" id="NKT78071.1"/>
    </source>
</evidence>
<dbReference type="Proteomes" id="UP000808906">
    <property type="component" value="Unassembled WGS sequence"/>
</dbReference>
<dbReference type="EMBL" id="WUYC01000004">
    <property type="protein sequence ID" value="MBM4716689.1"/>
    <property type="molecule type" value="Genomic_DNA"/>
</dbReference>
<name>A0A9Q2URU0_RHOHA</name>
<evidence type="ECO:0000313" key="1">
    <source>
        <dbReference type="EMBL" id="MBM4566151.1"/>
    </source>
</evidence>
<dbReference type="AlphaFoldDB" id="A0A9Q2URU0"/>
<dbReference type="EMBL" id="WVBC01000030">
    <property type="protein sequence ID" value="NKT78734.1"/>
    <property type="molecule type" value="Genomic_DNA"/>
</dbReference>
<dbReference type="Proteomes" id="UP000193518">
    <property type="component" value="Unassembled WGS sequence"/>
</dbReference>
<dbReference type="EMBL" id="WVDC01000001">
    <property type="protein sequence ID" value="NKW41444.1"/>
    <property type="molecule type" value="Genomic_DNA"/>
</dbReference>
<reference evidence="5" key="3">
    <citation type="journal article" date="2020" name="Environ. Microbiol.">
        <title>The novel and transferable erm(51) gene confers Macrolides, Lincosamides, and Streptogramins B (MLSB) resistance to clonal Rhodococcus equi in the environment.</title>
        <authorList>
            <person name="Huber L."/>
            <person name="Giguere S."/>
            <person name="Slovis N.M."/>
            <person name="Alvarez-Narvaez S."/>
            <person name="Hart K.A."/>
            <person name="Greiter M."/>
            <person name="Morris E.R.A."/>
            <person name="Cohen N.D."/>
        </authorList>
    </citation>
    <scope>NUCLEOTIDE SEQUENCE</scope>
    <source>
        <strain evidence="5">Lh_116_1</strain>
        <strain evidence="4">Lh_141_1</strain>
        <strain evidence="8">Lh_16_1</strain>
    </source>
</reference>
<evidence type="ECO:0000313" key="7">
    <source>
        <dbReference type="EMBL" id="NKT78734.1"/>
    </source>
</evidence>
<sequence length="109" mass="11900">MTARRAHWLTAVCAGVLLLVVGVVAGRSAIGDDASVRAGREYGSNQAVMYNQINHGDPSDHELVQWCSEGAELSATTQIWYRGGVIQVGELDRKRFADGCFESYRDGVR</sequence>
<reference evidence="9 10" key="1">
    <citation type="journal article" date="2016" name="Genome Biol. Evol.">
        <title>Pangenome and Phylogenomic Analysis of the Pathogenic Actinobacterium Rhodococcus equi.</title>
        <authorList>
            <person name="Anastasi E."/>
            <person name="MacArthur I."/>
            <person name="Scortti M."/>
            <person name="Alvarez S."/>
            <person name="Giguere S."/>
            <person name="Vazquez-Boland J.A."/>
        </authorList>
    </citation>
    <scope>NUCLEOTIDE SEQUENCE [LARGE SCALE GENOMIC DNA]</scope>
    <source>
        <strain evidence="9 10">PAM1271</strain>
    </source>
</reference>